<keyword evidence="4" id="KW-0862">Zinc</keyword>
<dbReference type="InterPro" id="IPR046778">
    <property type="entry name" value="UPF0758_N"/>
</dbReference>
<dbReference type="GO" id="GO:0006508">
    <property type="term" value="P:proteolysis"/>
    <property type="evidence" value="ECO:0007669"/>
    <property type="project" value="UniProtKB-KW"/>
</dbReference>
<dbReference type="AlphaFoldDB" id="A0A6H1WQZ3"/>
<dbReference type="Gene3D" id="1.10.150.20">
    <property type="entry name" value="5' to 3' exonuclease, C-terminal subdomain"/>
    <property type="match status" value="1"/>
</dbReference>
<keyword evidence="2" id="KW-0479">Metal-binding</keyword>
<evidence type="ECO:0000259" key="7">
    <source>
        <dbReference type="PROSITE" id="PS50249"/>
    </source>
</evidence>
<dbReference type="SUPFAM" id="SSF47781">
    <property type="entry name" value="RuvA domain 2-like"/>
    <property type="match status" value="1"/>
</dbReference>
<dbReference type="NCBIfam" id="TIGR00608">
    <property type="entry name" value="radc"/>
    <property type="match status" value="1"/>
</dbReference>
<protein>
    <submittedName>
        <fullName evidence="8">DNA repair protein RadC</fullName>
    </submittedName>
</protein>
<accession>A0A6H1WQZ3</accession>
<evidence type="ECO:0000256" key="3">
    <source>
        <dbReference type="ARBA" id="ARBA00022801"/>
    </source>
</evidence>
<name>A0A6H1WQZ3_9BACT</name>
<dbReference type="Proteomes" id="UP000501253">
    <property type="component" value="Chromosome"/>
</dbReference>
<dbReference type="PANTHER" id="PTHR30471">
    <property type="entry name" value="DNA REPAIR PROTEIN RADC"/>
    <property type="match status" value="1"/>
</dbReference>
<evidence type="ECO:0000313" key="8">
    <source>
        <dbReference type="EMBL" id="QJA05579.1"/>
    </source>
</evidence>
<reference evidence="8 9" key="1">
    <citation type="submission" date="2019-08" db="EMBL/GenBank/DDBJ databases">
        <title>Complete genome sequence of Thermosulfurimonas marina SU872T, an anaerobic thermophilic chemolithoautotrophic bacterium isolated from a shallow marine hydrothermal vent.</title>
        <authorList>
            <person name="Allioux M."/>
            <person name="Jebbar M."/>
            <person name="Slobodkina G."/>
            <person name="Slobodkin A."/>
            <person name="Moalic Y."/>
            <person name="Frolova A."/>
            <person name="Shao Z."/>
            <person name="Alain K."/>
        </authorList>
    </citation>
    <scope>NUCLEOTIDE SEQUENCE [LARGE SCALE GENOMIC DNA]</scope>
    <source>
        <strain evidence="8 9">SU872</strain>
    </source>
</reference>
<evidence type="ECO:0000313" key="9">
    <source>
        <dbReference type="Proteomes" id="UP000501253"/>
    </source>
</evidence>
<organism evidence="8 9">
    <name type="scientific">Thermosulfurimonas marina</name>
    <dbReference type="NCBI Taxonomy" id="2047767"/>
    <lineage>
        <taxon>Bacteria</taxon>
        <taxon>Pseudomonadati</taxon>
        <taxon>Thermodesulfobacteriota</taxon>
        <taxon>Thermodesulfobacteria</taxon>
        <taxon>Thermodesulfobacteriales</taxon>
        <taxon>Thermodesulfobacteriaceae</taxon>
        <taxon>Thermosulfurimonas</taxon>
    </lineage>
</organism>
<dbReference type="NCBIfam" id="NF000642">
    <property type="entry name" value="PRK00024.1"/>
    <property type="match status" value="1"/>
</dbReference>
<dbReference type="EMBL" id="CP042909">
    <property type="protein sequence ID" value="QJA05579.1"/>
    <property type="molecule type" value="Genomic_DNA"/>
</dbReference>
<evidence type="ECO:0000256" key="4">
    <source>
        <dbReference type="ARBA" id="ARBA00022833"/>
    </source>
</evidence>
<feature type="domain" description="MPN" evidence="7">
    <location>
        <begin position="108"/>
        <end position="230"/>
    </location>
</feature>
<dbReference type="Pfam" id="PF20582">
    <property type="entry name" value="UPF0758_N"/>
    <property type="match status" value="1"/>
</dbReference>
<evidence type="ECO:0000256" key="1">
    <source>
        <dbReference type="ARBA" id="ARBA00022670"/>
    </source>
</evidence>
<dbReference type="PANTHER" id="PTHR30471:SF3">
    <property type="entry name" value="UPF0758 PROTEIN YEES-RELATED"/>
    <property type="match status" value="1"/>
</dbReference>
<gene>
    <name evidence="8" type="primary">radC</name>
    <name evidence="8" type="ORF">FVE67_01655</name>
</gene>
<dbReference type="InterPro" id="IPR025657">
    <property type="entry name" value="RadC_JAB"/>
</dbReference>
<evidence type="ECO:0000256" key="2">
    <source>
        <dbReference type="ARBA" id="ARBA00022723"/>
    </source>
</evidence>
<dbReference type="RefSeq" id="WP_168718943.1">
    <property type="nucleotide sequence ID" value="NZ_CP042909.1"/>
</dbReference>
<dbReference type="PROSITE" id="PS01302">
    <property type="entry name" value="UPF0758"/>
    <property type="match status" value="1"/>
</dbReference>
<dbReference type="Gene3D" id="3.40.140.10">
    <property type="entry name" value="Cytidine Deaminase, domain 2"/>
    <property type="match status" value="1"/>
</dbReference>
<sequence>MEKTAVFRREVSGHRERLRRRFLEYGLSAFTDEDILEMLLAFGTPRRDTRGTARELLRQFGSLPEVLEAPVEELTRVAGVGPRNVLPLKFVHEVARRYLRRRLETRPRLTRAREVYEYLAHELADRPQEVVLALFLDARSRVLALEELFRGTLTEAAVYPREVFRLAFAHRAAALILAHNHPSGDPSPSSADIALTRRLLLAGRLLETRLLDHLILAREGYFSFAEKGLLARLEEEVARL</sequence>
<dbReference type="PROSITE" id="PS50249">
    <property type="entry name" value="MPN"/>
    <property type="match status" value="1"/>
</dbReference>
<evidence type="ECO:0000256" key="5">
    <source>
        <dbReference type="ARBA" id="ARBA00023049"/>
    </source>
</evidence>
<dbReference type="Pfam" id="PF04002">
    <property type="entry name" value="RadC"/>
    <property type="match status" value="1"/>
</dbReference>
<dbReference type="CDD" id="cd08071">
    <property type="entry name" value="MPN_DUF2466"/>
    <property type="match status" value="1"/>
</dbReference>
<dbReference type="GO" id="GO:0008237">
    <property type="term" value="F:metallopeptidase activity"/>
    <property type="evidence" value="ECO:0007669"/>
    <property type="project" value="UniProtKB-KW"/>
</dbReference>
<proteinExistence type="inferred from homology"/>
<keyword evidence="1" id="KW-0645">Protease</keyword>
<evidence type="ECO:0000256" key="6">
    <source>
        <dbReference type="RuleBase" id="RU003797"/>
    </source>
</evidence>
<comment type="similarity">
    <text evidence="6">Belongs to the UPF0758 family.</text>
</comment>
<dbReference type="InterPro" id="IPR020891">
    <property type="entry name" value="UPF0758_CS"/>
</dbReference>
<dbReference type="SUPFAM" id="SSF102712">
    <property type="entry name" value="JAB1/MPN domain"/>
    <property type="match status" value="1"/>
</dbReference>
<keyword evidence="9" id="KW-1185">Reference proteome</keyword>
<dbReference type="InterPro" id="IPR001405">
    <property type="entry name" value="UPF0758"/>
</dbReference>
<keyword evidence="3" id="KW-0378">Hydrolase</keyword>
<dbReference type="KEGG" id="tmai:FVE67_01655"/>
<dbReference type="InterPro" id="IPR010994">
    <property type="entry name" value="RuvA_2-like"/>
</dbReference>
<dbReference type="InterPro" id="IPR037518">
    <property type="entry name" value="MPN"/>
</dbReference>
<dbReference type="GO" id="GO:0046872">
    <property type="term" value="F:metal ion binding"/>
    <property type="evidence" value="ECO:0007669"/>
    <property type="project" value="UniProtKB-KW"/>
</dbReference>
<keyword evidence="5" id="KW-0482">Metalloprotease</keyword>